<organism evidence="1 2">
    <name type="scientific">Rhizopus oryzae</name>
    <name type="common">Mucormycosis agent</name>
    <name type="synonym">Rhizopus arrhizus var. delemar</name>
    <dbReference type="NCBI Taxonomy" id="64495"/>
    <lineage>
        <taxon>Eukaryota</taxon>
        <taxon>Fungi</taxon>
        <taxon>Fungi incertae sedis</taxon>
        <taxon>Mucoromycota</taxon>
        <taxon>Mucoromycotina</taxon>
        <taxon>Mucoromycetes</taxon>
        <taxon>Mucorales</taxon>
        <taxon>Mucorineae</taxon>
        <taxon>Rhizopodaceae</taxon>
        <taxon>Rhizopus</taxon>
    </lineage>
</organism>
<name>A0A9P6X056_RHIOR</name>
<evidence type="ECO:0000313" key="1">
    <source>
        <dbReference type="EMBL" id="KAG1302433.1"/>
    </source>
</evidence>
<dbReference type="EMBL" id="JAANQT010002438">
    <property type="protein sequence ID" value="KAG1302433.1"/>
    <property type="molecule type" value="Genomic_DNA"/>
</dbReference>
<proteinExistence type="predicted"/>
<dbReference type="Proteomes" id="UP000716291">
    <property type="component" value="Unassembled WGS sequence"/>
</dbReference>
<reference evidence="1" key="1">
    <citation type="journal article" date="2020" name="Microb. Genom.">
        <title>Genetic diversity of clinical and environmental Mucorales isolates obtained from an investigation of mucormycosis cases among solid organ transplant recipients.</title>
        <authorList>
            <person name="Nguyen M.H."/>
            <person name="Kaul D."/>
            <person name="Muto C."/>
            <person name="Cheng S.J."/>
            <person name="Richter R.A."/>
            <person name="Bruno V.M."/>
            <person name="Liu G."/>
            <person name="Beyhan S."/>
            <person name="Sundermann A.J."/>
            <person name="Mounaud S."/>
            <person name="Pasculle A.W."/>
            <person name="Nierman W.C."/>
            <person name="Driscoll E."/>
            <person name="Cumbie R."/>
            <person name="Clancy C.J."/>
            <person name="Dupont C.L."/>
        </authorList>
    </citation>
    <scope>NUCLEOTIDE SEQUENCE</scope>
    <source>
        <strain evidence="1">GL11</strain>
    </source>
</reference>
<accession>A0A9P6X056</accession>
<dbReference type="AlphaFoldDB" id="A0A9P6X056"/>
<comment type="caution">
    <text evidence="1">The sequence shown here is derived from an EMBL/GenBank/DDBJ whole genome shotgun (WGS) entry which is preliminary data.</text>
</comment>
<sequence>MTLPLRLGSDLFSKNLLRDQSIKNIIITAIIGNGITGDAYSVCANEQHDGRRADMIYFPLKEFARDLAPVIVEIQNKVNHAFVARAIRYCLNIFDDVKALPVLVVISIDGFSSKKFRDLAFDKSDGNPFYTHPCQSWTKQVQVYIVDSITKHIDSSPIDPMIALAYILILQEKNIVMLDEYNDLTIQDIYKTALNVFSFDKDTTNDLNRRTESFCDAMASQFPKILKYEKDYSEKSRKRLRQYAEDGIDFARQFKRRQLYTESPSVTPIRATTPEKPSGDLTFVTNERAQSAGKFNWALCYEKGRAAGMFIRYSSHISLKQAFSRNTL</sequence>
<keyword evidence="2" id="KW-1185">Reference proteome</keyword>
<evidence type="ECO:0000313" key="2">
    <source>
        <dbReference type="Proteomes" id="UP000716291"/>
    </source>
</evidence>
<protein>
    <submittedName>
        <fullName evidence="1">Uncharacterized protein</fullName>
    </submittedName>
</protein>
<gene>
    <name evidence="1" type="ORF">G6F64_010928</name>
</gene>